<dbReference type="SUPFAM" id="SSF50978">
    <property type="entry name" value="WD40 repeat-like"/>
    <property type="match status" value="2"/>
</dbReference>
<keyword evidence="7" id="KW-1185">Reference proteome</keyword>
<dbReference type="PROSITE" id="PS50294">
    <property type="entry name" value="WD_REPEATS_REGION"/>
    <property type="match status" value="5"/>
</dbReference>
<dbReference type="STRING" id="103827.A0A0N5CM41"/>
<dbReference type="PROSITE" id="PS00678">
    <property type="entry name" value="WD_REPEATS_1"/>
    <property type="match status" value="2"/>
</dbReference>
<keyword evidence="1 4" id="KW-0853">WD repeat</keyword>
<dbReference type="FunFam" id="2.130.10.10:FF:000157">
    <property type="entry name" value="WD repeat domain 3"/>
    <property type="match status" value="1"/>
</dbReference>
<dbReference type="CDD" id="cd00200">
    <property type="entry name" value="WD40"/>
    <property type="match status" value="1"/>
</dbReference>
<dbReference type="Pfam" id="PF04003">
    <property type="entry name" value="Utp12"/>
    <property type="match status" value="1"/>
</dbReference>
<gene>
    <name evidence="6" type="ORF">TCLT_LOCUS1211</name>
</gene>
<accession>A0A0N5CM41</accession>
<dbReference type="InterPro" id="IPR007148">
    <property type="entry name" value="SSU_processome_Utp12"/>
</dbReference>
<comment type="similarity">
    <text evidence="3">Belongs to the WD repeat WDR3/UTP12 family.</text>
</comment>
<dbReference type="InterPro" id="IPR020472">
    <property type="entry name" value="WD40_PAC1"/>
</dbReference>
<dbReference type="SMART" id="SM00320">
    <property type="entry name" value="WD40"/>
    <property type="match status" value="12"/>
</dbReference>
<name>A0A0N5CM41_THECL</name>
<evidence type="ECO:0000259" key="5">
    <source>
        <dbReference type="Pfam" id="PF04003"/>
    </source>
</evidence>
<dbReference type="Gene3D" id="2.130.10.10">
    <property type="entry name" value="YVTN repeat-like/Quinoprotein amine dehydrogenase"/>
    <property type="match status" value="4"/>
</dbReference>
<feature type="repeat" description="WD" evidence="4">
    <location>
        <begin position="142"/>
        <end position="183"/>
    </location>
</feature>
<keyword evidence="2" id="KW-0677">Repeat</keyword>
<dbReference type="PANTHER" id="PTHR19853:SF0">
    <property type="entry name" value="WD REPEAT-CONTAINING PROTEIN 3"/>
    <property type="match status" value="1"/>
</dbReference>
<protein>
    <submittedName>
        <fullName evidence="8">WD_REPEATS_REGION domain-containing protein</fullName>
    </submittedName>
</protein>
<dbReference type="OMA" id="MNIPLTC"/>
<sequence length="924" mass="103416">MGLTKQYLRFSPNGICNVVASSNGTVAAITDNICAASACENVHFYNMKLGEKVDEIKGSDKIVSTMKFSGNRQFLAVGFVDGTLRLYDRKNDDRSTYITFCGHRTAVNCIAFSKDSLVLATGGKDSAVVTWDIVNESGLFRLNGHKNSVTQLQFTCSGRFLLSSSKDTYIKFWSMESQSCFFTIVDCHSEVYSFSLLKNDSLLLVGSAELELRVFDIHWLDKEDFEGEDNLKKAKVEDSEVGFADAQENNIVRCVKRGQLLRHSKGRCLQLAVSRDEKLVACVGSSYCVDIFRIYDENESQMRFKKKLSKARKKSAENGGIETVSESDVAKDVTLLISRIGEYVPTGKVKWVDFSPSVKQPKEGMRQYQLYILYATNTILSETILINCKSNEVQCMDLADLNQLGHRTDVRCLAVSECGSGFVSGSAEAAIVWNLHSLKIAHTLKDHDMADITASLFVTGDKHVVLGTKNGDIFLFELATNELLEIVKRAHEGTIWRVISTPDKIGFISCGSDKKVRYWTYKLMNEGTRKRLSFEPCRILEVPDEALCVAASNNSHFLAVGLLDNTAHVYFMDTLKFFVSLYGHSLPVIAIDISHDSKLVATGSADKSVKIWGLDFGDCHKSFHAHGDIVTCVLFSPDEHLVWSAGKDGLIKQWDADKFECVQVLDSHSAEIWALSQTINGKYLVSASHDKSIRIWELTEQIIVLGAEQEMKREKESDNLLTQLVDIVPGEEKNSEAELAVQKSIDSIKSMEDIVEALEIARSERIAVLEDTKHEKHPLLSYFKSASLDHFILDVINRVPSSHLEKSLLMVPFAFVPDIIKALGVCIGKHYKAELASRVILFLVKVHHNYLVTQNDLVLHLVELSHKVTQGLSELRNICGFNFAALKLFQKQVEEQSQVMLFTDVSRLGKSEIKSRKTKMKVFT</sequence>
<evidence type="ECO:0000313" key="8">
    <source>
        <dbReference type="WBParaSite" id="TCLT_0000121001-mRNA-1"/>
    </source>
</evidence>
<feature type="repeat" description="WD" evidence="4">
    <location>
        <begin position="100"/>
        <end position="141"/>
    </location>
</feature>
<dbReference type="GO" id="GO:0032040">
    <property type="term" value="C:small-subunit processome"/>
    <property type="evidence" value="ECO:0007669"/>
    <property type="project" value="TreeGrafter"/>
</dbReference>
<feature type="domain" description="Small-subunit processome Utp12" evidence="5">
    <location>
        <begin position="789"/>
        <end position="890"/>
    </location>
</feature>
<feature type="repeat" description="WD" evidence="4">
    <location>
        <begin position="56"/>
        <end position="97"/>
    </location>
</feature>
<dbReference type="PANTHER" id="PTHR19853">
    <property type="entry name" value="WD REPEAT CONTAINING PROTEIN 3 WDR3"/>
    <property type="match status" value="1"/>
</dbReference>
<reference evidence="8" key="1">
    <citation type="submission" date="2017-02" db="UniProtKB">
        <authorList>
            <consortium name="WormBaseParasite"/>
        </authorList>
    </citation>
    <scope>IDENTIFICATION</scope>
</reference>
<dbReference type="WBParaSite" id="TCLT_0000121001-mRNA-1">
    <property type="protein sequence ID" value="TCLT_0000121001-mRNA-1"/>
    <property type="gene ID" value="TCLT_0000121001"/>
</dbReference>
<dbReference type="GO" id="GO:0030515">
    <property type="term" value="F:snoRNA binding"/>
    <property type="evidence" value="ECO:0007669"/>
    <property type="project" value="TreeGrafter"/>
</dbReference>
<reference evidence="6 7" key="2">
    <citation type="submission" date="2018-11" db="EMBL/GenBank/DDBJ databases">
        <authorList>
            <consortium name="Pathogen Informatics"/>
        </authorList>
    </citation>
    <scope>NUCLEOTIDE SEQUENCE [LARGE SCALE GENOMIC DNA]</scope>
</reference>
<dbReference type="Proteomes" id="UP000276776">
    <property type="component" value="Unassembled WGS sequence"/>
</dbReference>
<evidence type="ECO:0000313" key="7">
    <source>
        <dbReference type="Proteomes" id="UP000276776"/>
    </source>
</evidence>
<dbReference type="EMBL" id="UYYF01000137">
    <property type="protein sequence ID" value="VDM96525.1"/>
    <property type="molecule type" value="Genomic_DNA"/>
</dbReference>
<dbReference type="PROSITE" id="PS50082">
    <property type="entry name" value="WD_REPEATS_2"/>
    <property type="match status" value="6"/>
</dbReference>
<dbReference type="GO" id="GO:0034388">
    <property type="term" value="C:Pwp2p-containing subcomplex of 90S preribosome"/>
    <property type="evidence" value="ECO:0007669"/>
    <property type="project" value="TreeGrafter"/>
</dbReference>
<feature type="repeat" description="WD" evidence="4">
    <location>
        <begin position="665"/>
        <end position="698"/>
    </location>
</feature>
<proteinExistence type="inferred from homology"/>
<dbReference type="InterPro" id="IPR051570">
    <property type="entry name" value="TBC1_cilium_biogenesis"/>
</dbReference>
<dbReference type="OrthoDB" id="407922at2759"/>
<dbReference type="InterPro" id="IPR036322">
    <property type="entry name" value="WD40_repeat_dom_sf"/>
</dbReference>
<feature type="repeat" description="WD" evidence="4">
    <location>
        <begin position="581"/>
        <end position="622"/>
    </location>
</feature>
<dbReference type="InterPro" id="IPR001680">
    <property type="entry name" value="WD40_rpt"/>
</dbReference>
<dbReference type="AlphaFoldDB" id="A0A0N5CM41"/>
<evidence type="ECO:0000256" key="4">
    <source>
        <dbReference type="PROSITE-ProRule" id="PRU00221"/>
    </source>
</evidence>
<dbReference type="GO" id="GO:0030490">
    <property type="term" value="P:maturation of SSU-rRNA"/>
    <property type="evidence" value="ECO:0007669"/>
    <property type="project" value="TreeGrafter"/>
</dbReference>
<organism evidence="8">
    <name type="scientific">Thelazia callipaeda</name>
    <name type="common">Oriental eyeworm</name>
    <name type="synonym">Parasitic nematode</name>
    <dbReference type="NCBI Taxonomy" id="103827"/>
    <lineage>
        <taxon>Eukaryota</taxon>
        <taxon>Metazoa</taxon>
        <taxon>Ecdysozoa</taxon>
        <taxon>Nematoda</taxon>
        <taxon>Chromadorea</taxon>
        <taxon>Rhabditida</taxon>
        <taxon>Spirurina</taxon>
        <taxon>Spiruromorpha</taxon>
        <taxon>Thelazioidea</taxon>
        <taxon>Thelaziidae</taxon>
        <taxon>Thelazia</taxon>
    </lineage>
</organism>
<dbReference type="InterPro" id="IPR019775">
    <property type="entry name" value="WD40_repeat_CS"/>
</dbReference>
<dbReference type="Pfam" id="PF25173">
    <property type="entry name" value="Beta-prop_WDR3_1st"/>
    <property type="match status" value="1"/>
</dbReference>
<evidence type="ECO:0000256" key="3">
    <source>
        <dbReference type="ARBA" id="ARBA00038229"/>
    </source>
</evidence>
<dbReference type="InterPro" id="IPR015943">
    <property type="entry name" value="WD40/YVTN_repeat-like_dom_sf"/>
</dbReference>
<feature type="repeat" description="WD" evidence="4">
    <location>
        <begin position="623"/>
        <end position="664"/>
    </location>
</feature>
<evidence type="ECO:0000256" key="2">
    <source>
        <dbReference type="ARBA" id="ARBA00022737"/>
    </source>
</evidence>
<evidence type="ECO:0000313" key="6">
    <source>
        <dbReference type="EMBL" id="VDM96525.1"/>
    </source>
</evidence>
<evidence type="ECO:0000256" key="1">
    <source>
        <dbReference type="ARBA" id="ARBA00022574"/>
    </source>
</evidence>
<dbReference type="PRINTS" id="PR00320">
    <property type="entry name" value="GPROTEINBRPT"/>
</dbReference>
<dbReference type="Pfam" id="PF25172">
    <property type="entry name" value="Beta-prop_WDR3_2nd"/>
    <property type="match status" value="1"/>
</dbReference>